<gene>
    <name evidence="1" type="ORF">PanWU01x14_330280</name>
</gene>
<accession>A0A2P5AI32</accession>
<proteinExistence type="predicted"/>
<sequence length="85" mass="9441">MWYYDSKGIYKVKSGYRLAIAAKCEANSSIGYVRLRMSLKSSPRAIEAVLEESGTISLIFKKLSGALMTLCWRIILATDIGIATF</sequence>
<dbReference type="AlphaFoldDB" id="A0A2P5AI32"/>
<dbReference type="Proteomes" id="UP000237105">
    <property type="component" value="Unassembled WGS sequence"/>
</dbReference>
<name>A0A2P5AI32_PARAD</name>
<organism evidence="1 2">
    <name type="scientific">Parasponia andersonii</name>
    <name type="common">Sponia andersonii</name>
    <dbReference type="NCBI Taxonomy" id="3476"/>
    <lineage>
        <taxon>Eukaryota</taxon>
        <taxon>Viridiplantae</taxon>
        <taxon>Streptophyta</taxon>
        <taxon>Embryophyta</taxon>
        <taxon>Tracheophyta</taxon>
        <taxon>Spermatophyta</taxon>
        <taxon>Magnoliopsida</taxon>
        <taxon>eudicotyledons</taxon>
        <taxon>Gunneridae</taxon>
        <taxon>Pentapetalae</taxon>
        <taxon>rosids</taxon>
        <taxon>fabids</taxon>
        <taxon>Rosales</taxon>
        <taxon>Cannabaceae</taxon>
        <taxon>Parasponia</taxon>
    </lineage>
</organism>
<keyword evidence="2" id="KW-1185">Reference proteome</keyword>
<reference evidence="2" key="1">
    <citation type="submission" date="2016-06" db="EMBL/GenBank/DDBJ databases">
        <title>Parallel loss of symbiosis genes in relatives of nitrogen-fixing non-legume Parasponia.</title>
        <authorList>
            <person name="Van Velzen R."/>
            <person name="Holmer R."/>
            <person name="Bu F."/>
            <person name="Rutten L."/>
            <person name="Van Zeijl A."/>
            <person name="Liu W."/>
            <person name="Santuari L."/>
            <person name="Cao Q."/>
            <person name="Sharma T."/>
            <person name="Shen D."/>
            <person name="Roswanjaya Y."/>
            <person name="Wardhani T."/>
            <person name="Kalhor M.S."/>
            <person name="Jansen J."/>
            <person name="Van den Hoogen J."/>
            <person name="Gungor B."/>
            <person name="Hartog M."/>
            <person name="Hontelez J."/>
            <person name="Verver J."/>
            <person name="Yang W.-C."/>
            <person name="Schijlen E."/>
            <person name="Repin R."/>
            <person name="Schilthuizen M."/>
            <person name="Schranz E."/>
            <person name="Heidstra R."/>
            <person name="Miyata K."/>
            <person name="Fedorova E."/>
            <person name="Kohlen W."/>
            <person name="Bisseling T."/>
            <person name="Smit S."/>
            <person name="Geurts R."/>
        </authorList>
    </citation>
    <scope>NUCLEOTIDE SEQUENCE [LARGE SCALE GENOMIC DNA]</scope>
    <source>
        <strain evidence="2">cv. WU1-14</strain>
    </source>
</reference>
<protein>
    <submittedName>
        <fullName evidence="1">Uncharacterized protein</fullName>
    </submittedName>
</protein>
<evidence type="ECO:0000313" key="2">
    <source>
        <dbReference type="Proteomes" id="UP000237105"/>
    </source>
</evidence>
<dbReference type="EMBL" id="JXTB01000579">
    <property type="protein sequence ID" value="PON36198.1"/>
    <property type="molecule type" value="Genomic_DNA"/>
</dbReference>
<evidence type="ECO:0000313" key="1">
    <source>
        <dbReference type="EMBL" id="PON36198.1"/>
    </source>
</evidence>
<comment type="caution">
    <text evidence="1">The sequence shown here is derived from an EMBL/GenBank/DDBJ whole genome shotgun (WGS) entry which is preliminary data.</text>
</comment>